<feature type="compositionally biased region" description="Polar residues" evidence="1">
    <location>
        <begin position="209"/>
        <end position="221"/>
    </location>
</feature>
<protein>
    <submittedName>
        <fullName evidence="2">Uncharacterized protein</fullName>
    </submittedName>
</protein>
<organism evidence="2 3">
    <name type="scientific">Gymnopilus dilepis</name>
    <dbReference type="NCBI Taxonomy" id="231916"/>
    <lineage>
        <taxon>Eukaryota</taxon>
        <taxon>Fungi</taxon>
        <taxon>Dikarya</taxon>
        <taxon>Basidiomycota</taxon>
        <taxon>Agaricomycotina</taxon>
        <taxon>Agaricomycetes</taxon>
        <taxon>Agaricomycetidae</taxon>
        <taxon>Agaricales</taxon>
        <taxon>Agaricineae</taxon>
        <taxon>Hymenogastraceae</taxon>
        <taxon>Gymnopilus</taxon>
    </lineage>
</organism>
<name>A0A409YJ98_9AGAR</name>
<feature type="compositionally biased region" description="Polar residues" evidence="1">
    <location>
        <begin position="163"/>
        <end position="174"/>
    </location>
</feature>
<comment type="caution">
    <text evidence="2">The sequence shown here is derived from an EMBL/GenBank/DDBJ whole genome shotgun (WGS) entry which is preliminary data.</text>
</comment>
<dbReference type="InParanoid" id="A0A409YJ98"/>
<feature type="region of interest" description="Disordered" evidence="1">
    <location>
        <begin position="22"/>
        <end position="53"/>
    </location>
</feature>
<reference evidence="2 3" key="1">
    <citation type="journal article" date="2018" name="Evol. Lett.">
        <title>Horizontal gene cluster transfer increased hallucinogenic mushroom diversity.</title>
        <authorList>
            <person name="Reynolds H.T."/>
            <person name="Vijayakumar V."/>
            <person name="Gluck-Thaler E."/>
            <person name="Korotkin H.B."/>
            <person name="Matheny P.B."/>
            <person name="Slot J.C."/>
        </authorList>
    </citation>
    <scope>NUCLEOTIDE SEQUENCE [LARGE SCALE GENOMIC DNA]</scope>
    <source>
        <strain evidence="2 3">SRW20</strain>
    </source>
</reference>
<feature type="compositionally biased region" description="Low complexity" evidence="1">
    <location>
        <begin position="179"/>
        <end position="188"/>
    </location>
</feature>
<gene>
    <name evidence="2" type="ORF">CVT26_004608</name>
</gene>
<dbReference type="EMBL" id="NHYE01000776">
    <property type="protein sequence ID" value="PPR03109.1"/>
    <property type="molecule type" value="Genomic_DNA"/>
</dbReference>
<evidence type="ECO:0000256" key="1">
    <source>
        <dbReference type="SAM" id="MobiDB-lite"/>
    </source>
</evidence>
<accession>A0A409YJ98</accession>
<proteinExistence type="predicted"/>
<dbReference type="AlphaFoldDB" id="A0A409YJ98"/>
<feature type="non-terminal residue" evidence="2">
    <location>
        <position position="221"/>
    </location>
</feature>
<feature type="compositionally biased region" description="Low complexity" evidence="1">
    <location>
        <begin position="128"/>
        <end position="142"/>
    </location>
</feature>
<feature type="compositionally biased region" description="Pro residues" evidence="1">
    <location>
        <begin position="34"/>
        <end position="47"/>
    </location>
</feature>
<keyword evidence="3" id="KW-1185">Reference proteome</keyword>
<evidence type="ECO:0000313" key="3">
    <source>
        <dbReference type="Proteomes" id="UP000284706"/>
    </source>
</evidence>
<evidence type="ECO:0000313" key="2">
    <source>
        <dbReference type="EMBL" id="PPR03109.1"/>
    </source>
</evidence>
<feature type="region of interest" description="Disordered" evidence="1">
    <location>
        <begin position="107"/>
        <end position="221"/>
    </location>
</feature>
<sequence>MAADAEMGTLCLGRLSRLQKQRTPLTAPYAAAPRPGPAVPDTQPPFPRQTENSALSLGQPLPLDCFFGRNPGRLCMVLFEGLGSTSEQQEVYLPLASPLFVQLNRKDATRRAKPAASSPTPPAPARPITPVAAASARKTAAAPPGDTDERGRGVRPSSEVLRPSTQRGWQQSYLYPSFRAPARKAASPRPHPWVMQTRERGVYVPPPTSRGTPESLESNRG</sequence>
<dbReference type="Proteomes" id="UP000284706">
    <property type="component" value="Unassembled WGS sequence"/>
</dbReference>